<reference evidence="3" key="1">
    <citation type="submission" date="2019-03" db="EMBL/GenBank/DDBJ databases">
        <title>Snf2 controls pulcherriminic acid biosynthesis and connects pigmentation and antifungal activity of the yeast Metschnikowia pulcherrima.</title>
        <authorList>
            <person name="Gore-Lloyd D."/>
            <person name="Sumann I."/>
            <person name="Brachmann A.O."/>
            <person name="Schneeberger K."/>
            <person name="Ortiz-Merino R.A."/>
            <person name="Moreno-Beltran M."/>
            <person name="Schlaefli M."/>
            <person name="Kirner P."/>
            <person name="Santos Kron A."/>
            <person name="Wolfe K.H."/>
            <person name="Piel J."/>
            <person name="Ahrens C.H."/>
            <person name="Henk D."/>
            <person name="Freimoser F.M."/>
        </authorList>
    </citation>
    <scope>NUCLEOTIDE SEQUENCE [LARGE SCALE GENOMIC DNA]</scope>
    <source>
        <strain evidence="3">APC 1.2</strain>
    </source>
</reference>
<evidence type="ECO:0000256" key="1">
    <source>
        <dbReference type="SAM" id="SignalP"/>
    </source>
</evidence>
<dbReference type="AlphaFoldDB" id="A0A4P6XH79"/>
<keyword evidence="3" id="KW-1185">Reference proteome</keyword>
<organism evidence="2 3">
    <name type="scientific">Metschnikowia aff. pulcherrima</name>
    <dbReference type="NCBI Taxonomy" id="2163413"/>
    <lineage>
        <taxon>Eukaryota</taxon>
        <taxon>Fungi</taxon>
        <taxon>Dikarya</taxon>
        <taxon>Ascomycota</taxon>
        <taxon>Saccharomycotina</taxon>
        <taxon>Pichiomycetes</taxon>
        <taxon>Metschnikowiaceae</taxon>
        <taxon>Metschnikowia</taxon>
    </lineage>
</organism>
<dbReference type="Proteomes" id="UP000292447">
    <property type="component" value="Chromosome I"/>
</dbReference>
<dbReference type="EMBL" id="CP034456">
    <property type="protein sequence ID" value="QBM85815.1"/>
    <property type="molecule type" value="Genomic_DNA"/>
</dbReference>
<feature type="chain" id="PRO_5021031204" evidence="1">
    <location>
        <begin position="20"/>
        <end position="256"/>
    </location>
</feature>
<keyword evidence="1" id="KW-0732">Signal</keyword>
<sequence>MRLNSLAFWTVYFALMVAGASITNRKDKQLSGEQMQQLPRNTSRVLQTNNTFAGKKGRTQDSDFDAPLTKSGLIKDRLEWFILRLKSFVHGNRFDLKGFEWLKGQLHKHFEDIVKGCEPLTPRGKRLLQQKEYASRLFHFVENSAVLLEFYALGLDRAQRIVHRMIRLNLKLIKLFDSRGNPDPSIDDFAINVYHLYDQLTEWKSVFHSIEKVPDSVKLAFKVQLAQAKKTLRALAKHVSGFDRNGKCGPFKSCAN</sequence>
<accession>A0A4P6XH79</accession>
<name>A0A4P6XH79_9ASCO</name>
<feature type="signal peptide" evidence="1">
    <location>
        <begin position="1"/>
        <end position="19"/>
    </location>
</feature>
<proteinExistence type="predicted"/>
<evidence type="ECO:0000313" key="3">
    <source>
        <dbReference type="Proteomes" id="UP000292447"/>
    </source>
</evidence>
<evidence type="ECO:0000313" key="2">
    <source>
        <dbReference type="EMBL" id="QBM85815.1"/>
    </source>
</evidence>
<protein>
    <submittedName>
        <fullName evidence="2">Uncharacterized protein</fullName>
    </submittedName>
</protein>
<gene>
    <name evidence="2" type="ORF">METSCH_A04430</name>
</gene>